<evidence type="ECO:0008006" key="5">
    <source>
        <dbReference type="Google" id="ProtNLM"/>
    </source>
</evidence>
<dbReference type="InterPro" id="IPR054484">
    <property type="entry name" value="ComC_SSD"/>
</dbReference>
<dbReference type="PANTHER" id="PTHR31378:SF14">
    <property type="entry name" value="EGF-LIKE DOMAIN-CONTAINING PROTEIN"/>
    <property type="match status" value="1"/>
</dbReference>
<name>F4PGR7_CACFS</name>
<evidence type="ECO:0000313" key="3">
    <source>
        <dbReference type="EMBL" id="EGG24901.1"/>
    </source>
</evidence>
<dbReference type="OrthoDB" id="7760957at2759"/>
<dbReference type="GeneID" id="14876856"/>
<organism evidence="3 4">
    <name type="scientific">Cavenderia fasciculata</name>
    <name type="common">Slime mold</name>
    <name type="synonym">Dictyostelium fasciculatum</name>
    <dbReference type="NCBI Taxonomy" id="261658"/>
    <lineage>
        <taxon>Eukaryota</taxon>
        <taxon>Amoebozoa</taxon>
        <taxon>Evosea</taxon>
        <taxon>Eumycetozoa</taxon>
        <taxon>Dictyostelia</taxon>
        <taxon>Acytosteliales</taxon>
        <taxon>Cavenderiaceae</taxon>
        <taxon>Cavenderia</taxon>
    </lineage>
</organism>
<dbReference type="InterPro" id="IPR016186">
    <property type="entry name" value="C-type_lectin-like/link_sf"/>
</dbReference>
<reference evidence="4" key="1">
    <citation type="journal article" date="2011" name="Genome Res.">
        <title>Phylogeny-wide analysis of social amoeba genomes highlights ancient origins for complex intercellular communication.</title>
        <authorList>
            <person name="Heidel A.J."/>
            <person name="Lawal H.M."/>
            <person name="Felder M."/>
            <person name="Schilde C."/>
            <person name="Helps N.R."/>
            <person name="Tunggal B."/>
            <person name="Rivero F."/>
            <person name="John U."/>
            <person name="Schleicher M."/>
            <person name="Eichinger L."/>
            <person name="Platzer M."/>
            <person name="Noegel A.A."/>
            <person name="Schaap P."/>
            <person name="Gloeckner G."/>
        </authorList>
    </citation>
    <scope>NUCLEOTIDE SEQUENCE [LARGE SCALE GENOMIC DNA]</scope>
    <source>
        <strain evidence="4">SH3</strain>
    </source>
</reference>
<proteinExistence type="predicted"/>
<protein>
    <recommendedName>
        <fullName evidence="5">IPT/TIG domain-containing protein</fullName>
    </recommendedName>
</protein>
<feature type="domain" description="IPT/TIG" evidence="1">
    <location>
        <begin position="191"/>
        <end position="267"/>
    </location>
</feature>
<dbReference type="AlphaFoldDB" id="F4PGR7"/>
<keyword evidence="4" id="KW-1185">Reference proteome</keyword>
<dbReference type="Pfam" id="PF22933">
    <property type="entry name" value="ComC_SSD"/>
    <property type="match status" value="1"/>
</dbReference>
<dbReference type="Gene3D" id="3.10.100.10">
    <property type="entry name" value="Mannose-Binding Protein A, subunit A"/>
    <property type="match status" value="1"/>
</dbReference>
<dbReference type="CDD" id="cd00037">
    <property type="entry name" value="CLECT"/>
    <property type="match status" value="1"/>
</dbReference>
<dbReference type="EMBL" id="GL883006">
    <property type="protein sequence ID" value="EGG24901.1"/>
    <property type="molecule type" value="Genomic_DNA"/>
</dbReference>
<dbReference type="InterPro" id="IPR016187">
    <property type="entry name" value="CTDL_fold"/>
</dbReference>
<sequence>MPAKSGFAAVWSTFVRGNGHGYIVLSNTPTITEAMDQCTSFGNSTFKSYLATFESKQEWDFIKNNIYNYQTAWVSGKDLEGNGNYSYSSGPATNQPLFNMYTGQCFEVYIPSIGTNGGSITINNLTQFNISTINITFFNPTKQLSKSCHITQTDKSSVTCIVPRLSGFHDVTVQDASGTSSTHYAWQPYPPFIKAVYPPSPTAKGLVTLIGNNFGDDTDNTVSVSVSTSNIPCIISFASSNQIICQLLTPLVGETKLLPISISVDQVYTQTYKPHIYSILMQYSFSIVCEDRFFSTILFGGDYERVNRLMIDKCPSKGAPSRLYYSGIDPKVKPSDNIPFNIHNGKVVPFDTKNVKYYTPLITFYTNDTPIIDNITSIIPGQPSQVTINGNHFGKDGSYGYEPLLDCSSSIDRDKQLNTTVMMNSTLILSTSQTISVIVNFTTGIQSIREISHDKSIVRSMSMDVVSWEQVNQTQHKQTSYIETVFIGSIHNQSTRFNVTVVQFQDTNTSTFLGEDIQVSSNSIKYTIKTIDWVWSSPINTLQVIFHSRSDSVEYDDCGRMKIGNDVSPGDQIIWTRVQVGRTLLNCKIASRMIIDNSTIMPSKVTILPDDPLSQQTDKQGFNVLTTFHIPRFSHSVELDPVFNAVILDDDSALPYECIETT</sequence>
<dbReference type="InterPro" id="IPR002909">
    <property type="entry name" value="IPT_dom"/>
</dbReference>
<dbReference type="SUPFAM" id="SSF56436">
    <property type="entry name" value="C-type lectin-like"/>
    <property type="match status" value="1"/>
</dbReference>
<accession>F4PGR7</accession>
<evidence type="ECO:0000313" key="4">
    <source>
        <dbReference type="Proteomes" id="UP000007797"/>
    </source>
</evidence>
<dbReference type="InterPro" id="IPR014756">
    <property type="entry name" value="Ig_E-set"/>
</dbReference>
<evidence type="ECO:0000259" key="2">
    <source>
        <dbReference type="Pfam" id="PF22933"/>
    </source>
</evidence>
<dbReference type="InterPro" id="IPR013783">
    <property type="entry name" value="Ig-like_fold"/>
</dbReference>
<dbReference type="CDD" id="cd00102">
    <property type="entry name" value="IPT"/>
    <property type="match status" value="1"/>
</dbReference>
<gene>
    <name evidence="3" type="ORF">DFA_03146</name>
</gene>
<evidence type="ECO:0000259" key="1">
    <source>
        <dbReference type="Pfam" id="PF01833"/>
    </source>
</evidence>
<dbReference type="RefSeq" id="XP_004362752.1">
    <property type="nucleotide sequence ID" value="XM_004362695.1"/>
</dbReference>
<dbReference type="SUPFAM" id="SSF81296">
    <property type="entry name" value="E set domains"/>
    <property type="match status" value="1"/>
</dbReference>
<dbReference type="PANTHER" id="PTHR31378">
    <property type="entry name" value="EGF-LIKE DOMAIN-CONTAINING PROTEIN-RELATED-RELATED"/>
    <property type="match status" value="1"/>
</dbReference>
<dbReference type="Pfam" id="PF01833">
    <property type="entry name" value="TIG"/>
    <property type="match status" value="1"/>
</dbReference>
<dbReference type="Gene3D" id="2.60.40.10">
    <property type="entry name" value="Immunoglobulins"/>
    <property type="match status" value="1"/>
</dbReference>
<dbReference type="Proteomes" id="UP000007797">
    <property type="component" value="Unassembled WGS sequence"/>
</dbReference>
<feature type="domain" description="ComC supersandwich" evidence="2">
    <location>
        <begin position="435"/>
        <end position="566"/>
    </location>
</feature>
<dbReference type="KEGG" id="dfa:DFA_03146"/>